<feature type="domain" description="Zn(2)-C6 fungal-type" evidence="5">
    <location>
        <begin position="11"/>
        <end position="42"/>
    </location>
</feature>
<protein>
    <submittedName>
        <fullName evidence="6">Fungal-specific transcription factor domain-containing protein</fullName>
    </submittedName>
</protein>
<dbReference type="Pfam" id="PF00172">
    <property type="entry name" value="Zn_clus"/>
    <property type="match status" value="1"/>
</dbReference>
<dbReference type="PROSITE" id="PS00463">
    <property type="entry name" value="ZN2_CY6_FUNGAL_1"/>
    <property type="match status" value="1"/>
</dbReference>
<dbReference type="InterPro" id="IPR036864">
    <property type="entry name" value="Zn2-C6_fun-type_DNA-bd_sf"/>
</dbReference>
<name>A0AAN6X5N7_9PEZI</name>
<dbReference type="SUPFAM" id="SSF57701">
    <property type="entry name" value="Zn2/Cys6 DNA-binding domain"/>
    <property type="match status" value="1"/>
</dbReference>
<feature type="compositionally biased region" description="Low complexity" evidence="4">
    <location>
        <begin position="610"/>
        <end position="626"/>
    </location>
</feature>
<dbReference type="InterPro" id="IPR007219">
    <property type="entry name" value="XnlR_reg_dom"/>
</dbReference>
<evidence type="ECO:0000313" key="7">
    <source>
        <dbReference type="Proteomes" id="UP001302126"/>
    </source>
</evidence>
<dbReference type="GO" id="GO:0006351">
    <property type="term" value="P:DNA-templated transcription"/>
    <property type="evidence" value="ECO:0007669"/>
    <property type="project" value="InterPro"/>
</dbReference>
<organism evidence="6 7">
    <name type="scientific">Podospora australis</name>
    <dbReference type="NCBI Taxonomy" id="1536484"/>
    <lineage>
        <taxon>Eukaryota</taxon>
        <taxon>Fungi</taxon>
        <taxon>Dikarya</taxon>
        <taxon>Ascomycota</taxon>
        <taxon>Pezizomycotina</taxon>
        <taxon>Sordariomycetes</taxon>
        <taxon>Sordariomycetidae</taxon>
        <taxon>Sordariales</taxon>
        <taxon>Podosporaceae</taxon>
        <taxon>Podospora</taxon>
    </lineage>
</organism>
<feature type="region of interest" description="Disordered" evidence="4">
    <location>
        <begin position="573"/>
        <end position="628"/>
    </location>
</feature>
<keyword evidence="3" id="KW-0539">Nucleus</keyword>
<dbReference type="GO" id="GO:0003677">
    <property type="term" value="F:DNA binding"/>
    <property type="evidence" value="ECO:0007669"/>
    <property type="project" value="InterPro"/>
</dbReference>
<reference evidence="6" key="1">
    <citation type="journal article" date="2023" name="Mol. Phylogenet. Evol.">
        <title>Genome-scale phylogeny and comparative genomics of the fungal order Sordariales.</title>
        <authorList>
            <person name="Hensen N."/>
            <person name="Bonometti L."/>
            <person name="Westerberg I."/>
            <person name="Brannstrom I.O."/>
            <person name="Guillou S."/>
            <person name="Cros-Aarteil S."/>
            <person name="Calhoun S."/>
            <person name="Haridas S."/>
            <person name="Kuo A."/>
            <person name="Mondo S."/>
            <person name="Pangilinan J."/>
            <person name="Riley R."/>
            <person name="LaButti K."/>
            <person name="Andreopoulos B."/>
            <person name="Lipzen A."/>
            <person name="Chen C."/>
            <person name="Yan M."/>
            <person name="Daum C."/>
            <person name="Ng V."/>
            <person name="Clum A."/>
            <person name="Steindorff A."/>
            <person name="Ohm R.A."/>
            <person name="Martin F."/>
            <person name="Silar P."/>
            <person name="Natvig D.O."/>
            <person name="Lalanne C."/>
            <person name="Gautier V."/>
            <person name="Ament-Velasquez S.L."/>
            <person name="Kruys A."/>
            <person name="Hutchinson M.I."/>
            <person name="Powell A.J."/>
            <person name="Barry K."/>
            <person name="Miller A.N."/>
            <person name="Grigoriev I.V."/>
            <person name="Debuchy R."/>
            <person name="Gladieux P."/>
            <person name="Hiltunen Thoren M."/>
            <person name="Johannesson H."/>
        </authorList>
    </citation>
    <scope>NUCLEOTIDE SEQUENCE</scope>
    <source>
        <strain evidence="6">PSN309</strain>
    </source>
</reference>
<dbReference type="CDD" id="cd12148">
    <property type="entry name" value="fungal_TF_MHR"/>
    <property type="match status" value="1"/>
</dbReference>
<dbReference type="InterPro" id="IPR001138">
    <property type="entry name" value="Zn2Cys6_DnaBD"/>
</dbReference>
<evidence type="ECO:0000256" key="3">
    <source>
        <dbReference type="ARBA" id="ARBA00023242"/>
    </source>
</evidence>
<dbReference type="GO" id="GO:0005634">
    <property type="term" value="C:nucleus"/>
    <property type="evidence" value="ECO:0007669"/>
    <property type="project" value="UniProtKB-SubCell"/>
</dbReference>
<evidence type="ECO:0000256" key="1">
    <source>
        <dbReference type="ARBA" id="ARBA00004123"/>
    </source>
</evidence>
<dbReference type="PANTHER" id="PTHR31001:SF84">
    <property type="entry name" value="FUNGAL SPECIFIC TRANSCRIPTION FACTOR"/>
    <property type="match status" value="1"/>
</dbReference>
<dbReference type="PROSITE" id="PS50048">
    <property type="entry name" value="ZN2_CY6_FUNGAL_2"/>
    <property type="match status" value="1"/>
</dbReference>
<dbReference type="Gene3D" id="4.10.240.10">
    <property type="entry name" value="Zn(2)-C6 fungal-type DNA-binding domain"/>
    <property type="match status" value="1"/>
</dbReference>
<keyword evidence="2" id="KW-0479">Metal-binding</keyword>
<evidence type="ECO:0000256" key="2">
    <source>
        <dbReference type="ARBA" id="ARBA00022723"/>
    </source>
</evidence>
<dbReference type="Pfam" id="PF04082">
    <property type="entry name" value="Fungal_trans"/>
    <property type="match status" value="1"/>
</dbReference>
<gene>
    <name evidence="6" type="ORF">QBC35DRAFT_278881</name>
</gene>
<dbReference type="GO" id="GO:0000981">
    <property type="term" value="F:DNA-binding transcription factor activity, RNA polymerase II-specific"/>
    <property type="evidence" value="ECO:0007669"/>
    <property type="project" value="InterPro"/>
</dbReference>
<comment type="caution">
    <text evidence="6">The sequence shown here is derived from an EMBL/GenBank/DDBJ whole genome shotgun (WGS) entry which is preliminary data.</text>
</comment>
<accession>A0AAN6X5N7</accession>
<dbReference type="SMART" id="SM00906">
    <property type="entry name" value="Fungal_trans"/>
    <property type="match status" value="1"/>
</dbReference>
<keyword evidence="7" id="KW-1185">Reference proteome</keyword>
<proteinExistence type="predicted"/>
<dbReference type="AlphaFoldDB" id="A0AAN6X5N7"/>
<evidence type="ECO:0000313" key="6">
    <source>
        <dbReference type="EMBL" id="KAK4191847.1"/>
    </source>
</evidence>
<dbReference type="GO" id="GO:0008270">
    <property type="term" value="F:zinc ion binding"/>
    <property type="evidence" value="ECO:0007669"/>
    <property type="project" value="InterPro"/>
</dbReference>
<dbReference type="EMBL" id="MU864357">
    <property type="protein sequence ID" value="KAK4191847.1"/>
    <property type="molecule type" value="Genomic_DNA"/>
</dbReference>
<sequence>MSPKNGTTVPSCVECHRRKQKCNKQFPCNHCLKRGVSHLCRFVNKTAASKTSRDDGSPIDAPSRASRKRAADSPDPTGLFDGTADEDEGPAIDVSDALNALGYMPHDHHLVLGNGSGPKVGRDVVDNEPEPSEELKAALELMPAKPYTDCLVDNWLNGANHHYYALYPSEFRTQYDGWWATPPNKVTPELTSLILRVCACSLHFIIDDSVRERLETELKADAATFAQRMHTAADKLSQSISPGKGGLTHVQQLFLTAFWYKSAEKWTEAWHALSRAIRAANEIGLHKDSLSEGMSEFDREMRRRLWGVLYMWDFALGSMLSRPLLVNHADCTFEMPTLALEMDPERPNQPSPFRHMNLHCQLCLDCLAELAPRSPAEETNPTELAGRLRDAVEKWFSNLPAEYARKNPDTQWDSEFEWVVFQRRYLHLIGYMSLFSPLKPFVTRNSAKPMSDLESSLRASGVQAGLDLMDVSWSFFENMVSVGAKFHYAIFCIFDSATVMCSAFVHDEARNLPQRETVLHAINRGLHMLEEMYKESKTTAALYRILKGLLANLPLNAEEKGFVGAPKRIKARRAVSSGDGGDASASNPLARRILSESRPARNNSATSNDSSRGGSTPGSSSHSSQSPRVLLPATAQTGTSSSVYSHEYQPSTNAAAQPMHGQVFSHGSILPNDQSSSYFGSAGQYLHSIGVVPSSGFVSSDVMGSVGAFVPPNNYQYNANENINFQPVWHPSAEVNSGFQTPQNGNLQGQQDEQTVPAVLEYWDWQGLDLGHPGHWGNAQPPM</sequence>
<dbReference type="PANTHER" id="PTHR31001">
    <property type="entry name" value="UNCHARACTERIZED TRANSCRIPTIONAL REGULATORY PROTEIN"/>
    <property type="match status" value="1"/>
</dbReference>
<dbReference type="SMART" id="SM00066">
    <property type="entry name" value="GAL4"/>
    <property type="match status" value="1"/>
</dbReference>
<evidence type="ECO:0000256" key="4">
    <source>
        <dbReference type="SAM" id="MobiDB-lite"/>
    </source>
</evidence>
<evidence type="ECO:0000259" key="5">
    <source>
        <dbReference type="PROSITE" id="PS50048"/>
    </source>
</evidence>
<comment type="subcellular location">
    <subcellularLocation>
        <location evidence="1">Nucleus</location>
    </subcellularLocation>
</comment>
<feature type="compositionally biased region" description="Polar residues" evidence="4">
    <location>
        <begin position="600"/>
        <end position="609"/>
    </location>
</feature>
<dbReference type="Proteomes" id="UP001302126">
    <property type="component" value="Unassembled WGS sequence"/>
</dbReference>
<feature type="region of interest" description="Disordered" evidence="4">
    <location>
        <begin position="47"/>
        <end position="90"/>
    </location>
</feature>
<dbReference type="CDD" id="cd00067">
    <property type="entry name" value="GAL4"/>
    <property type="match status" value="1"/>
</dbReference>
<dbReference type="InterPro" id="IPR050613">
    <property type="entry name" value="Sec_Metabolite_Reg"/>
</dbReference>
<reference evidence="6" key="2">
    <citation type="submission" date="2023-05" db="EMBL/GenBank/DDBJ databases">
        <authorList>
            <consortium name="Lawrence Berkeley National Laboratory"/>
            <person name="Steindorff A."/>
            <person name="Hensen N."/>
            <person name="Bonometti L."/>
            <person name="Westerberg I."/>
            <person name="Brannstrom I.O."/>
            <person name="Guillou S."/>
            <person name="Cros-Aarteil S."/>
            <person name="Calhoun S."/>
            <person name="Haridas S."/>
            <person name="Kuo A."/>
            <person name="Mondo S."/>
            <person name="Pangilinan J."/>
            <person name="Riley R."/>
            <person name="Labutti K."/>
            <person name="Andreopoulos B."/>
            <person name="Lipzen A."/>
            <person name="Chen C."/>
            <person name="Yanf M."/>
            <person name="Daum C."/>
            <person name="Ng V."/>
            <person name="Clum A."/>
            <person name="Ohm R."/>
            <person name="Martin F."/>
            <person name="Silar P."/>
            <person name="Natvig D."/>
            <person name="Lalanne C."/>
            <person name="Gautier V."/>
            <person name="Ament-Velasquez S.L."/>
            <person name="Kruys A."/>
            <person name="Hutchinson M.I."/>
            <person name="Powell A.J."/>
            <person name="Barry K."/>
            <person name="Miller A.N."/>
            <person name="Grigoriev I.V."/>
            <person name="Debuchy R."/>
            <person name="Gladieux P."/>
            <person name="Thoren M.H."/>
            <person name="Johannesson H."/>
        </authorList>
    </citation>
    <scope>NUCLEOTIDE SEQUENCE</scope>
    <source>
        <strain evidence="6">PSN309</strain>
    </source>
</reference>